<evidence type="ECO:0000313" key="1">
    <source>
        <dbReference type="EMBL" id="BAR61948.1"/>
    </source>
</evidence>
<protein>
    <submittedName>
        <fullName evidence="1">Uncharacterized protein</fullName>
    </submittedName>
</protein>
<accession>A0A0E4BWL2</accession>
<name>A0A0E4BWL2_9BRAD</name>
<proteinExistence type="predicted"/>
<evidence type="ECO:0000313" key="2">
    <source>
        <dbReference type="Proteomes" id="UP000063308"/>
    </source>
</evidence>
<gene>
    <name evidence="1" type="ORF">NK6_8801</name>
</gene>
<dbReference type="AlphaFoldDB" id="A0A0E4BWL2"/>
<dbReference type="Proteomes" id="UP000063308">
    <property type="component" value="Chromosome"/>
</dbReference>
<organism evidence="1 2">
    <name type="scientific">Bradyrhizobium diazoefficiens</name>
    <dbReference type="NCBI Taxonomy" id="1355477"/>
    <lineage>
        <taxon>Bacteria</taxon>
        <taxon>Pseudomonadati</taxon>
        <taxon>Pseudomonadota</taxon>
        <taxon>Alphaproteobacteria</taxon>
        <taxon>Hyphomicrobiales</taxon>
        <taxon>Nitrobacteraceae</taxon>
        <taxon>Bradyrhizobium</taxon>
    </lineage>
</organism>
<reference evidence="1 2" key="1">
    <citation type="submission" date="2014-11" db="EMBL/GenBank/DDBJ databases">
        <title>Symbiosis island explosion on the genome of extra-slow-growing strains of soybean bradyrhizobia with massive insertion sequences.</title>
        <authorList>
            <person name="Iida T."/>
            <person name="Minamisawa K."/>
        </authorList>
    </citation>
    <scope>NUCLEOTIDE SEQUENCE [LARGE SCALE GENOMIC DNA]</scope>
    <source>
        <strain evidence="1 2">NK6</strain>
    </source>
</reference>
<sequence length="60" mass="6883">MARSTYIYTVMTNGAPEAAFTVKHELVTYLGKRDPIRPPYVLYQLRDGGKQPELTRIIEL</sequence>
<dbReference type="EMBL" id="AP014685">
    <property type="protein sequence ID" value="BAR61948.1"/>
    <property type="molecule type" value="Genomic_DNA"/>
</dbReference>